<feature type="compositionally biased region" description="Acidic residues" evidence="1">
    <location>
        <begin position="157"/>
        <end position="166"/>
    </location>
</feature>
<evidence type="ECO:0000313" key="3">
    <source>
        <dbReference type="Proteomes" id="UP000053424"/>
    </source>
</evidence>
<feature type="compositionally biased region" description="Low complexity" evidence="1">
    <location>
        <begin position="665"/>
        <end position="678"/>
    </location>
</feature>
<name>A0A0C2XHM0_HEBCY</name>
<evidence type="ECO:0000256" key="1">
    <source>
        <dbReference type="SAM" id="MobiDB-lite"/>
    </source>
</evidence>
<dbReference type="PANTHER" id="PTHR46007">
    <property type="entry name" value="MEDIATOR OF RNA POLYMERASE II TRANSCRIPTION SUBUNIT 12"/>
    <property type="match status" value="1"/>
</dbReference>
<dbReference type="GO" id="GO:0045944">
    <property type="term" value="P:positive regulation of transcription by RNA polymerase II"/>
    <property type="evidence" value="ECO:0007669"/>
    <property type="project" value="TreeGrafter"/>
</dbReference>
<feature type="compositionally biased region" description="Acidic residues" evidence="1">
    <location>
        <begin position="916"/>
        <end position="930"/>
    </location>
</feature>
<sequence>MAVHLLFRPAPAASPPTPVSPVRRSARLGPPSSTPPSISGPSTSPAKPAASKQRGPKGHTSPTPNTRKRARPSEPLLHVQSDESDSEPHVPAVRRGAATALVPPLTPGPTPRSIRAQKRQKVSPTTDAGQAPSDQDHMASATVAPKTRVTKRKSLVDDEAPLEDMGDSPTSSLTPQILMTPLTPATIPKTRAAKRKSLVVDDDEESKSLPIPTRASKRKRKENAPQPASLPVPASGRKTKFKATSTTTATRTTSQTGDNNLPHVASAKGKERAREDNIPSSPIPNPRVVSPRSPAGGSNSIDLVASSSSSSLNAKPSLLYSKDTPRTTRTTRAKARELLSLENKESSVTPVLTGPSRSGPLTQTLGMVLNTNVSSLALAGSKISNPPSPTTESTKGNGRPITQPHIHFHSPLTPLAHTTSTTPPGSPTLSARVSPPLDAVDLGLVLGGSGEGSSLSTNNSSTAIPRTSVAVATPSSLSPTSCIKVNTSAPEIALPPSGGLFPNPILLPNIPTAAAAFLGAQEMPEQQRCIQPYNFSAAASPSEELGAPPPSPAAHVQTHPLPIASSTSVPSVMNISREILDIGFQEATITPLDVSSIPASESELGFGFHPQEGFSSTAGIPSLGSSSSSPSEQTGQEQSGQRIYAQDPPTEQYQYPPGYEDRQQETQQTQQQQQQHTTPLSIRQQRKLTYPDPQPLEQAPRIEREGSLWKTACKLRVFELLRHYPPDIIRSVVAQDAHAYYAARDKFPLGYNMSERERRRLLHRKLGLVSLRSTPSKLPLQSRRSSGDSVPSSPKSPRAKSEASEDDDADDNEFMIERCYSFELMDDDLDEGNLDWEGFEEDVDMDMDMEDDDDDDVEDDGWDDDDTDEDTDEDEEVEIELKGLVGKKGAAGSAPSGSAIGSAEKLTPLDDGMLSGDEDAEGEMEVDIEAFSDPSFNAELSSPASVSTPAAPLSPSESMVSSFYIPPAPSVVPFPGAGFFSGGFPQQPQQQHQQEDGHDQASPDQPFSHHQQEQQGEQQQPKQQRHPPPPLQIHIAPANQGGFFASPAPLSPILPLPPPRLETIRVGYLRQAELGVKLTGKGTPADRARAAQWAKGFVGGKRRSSKERQSEIDADEEGEKRGRPRLRMMAFSASEKCVGEAPPSTSVLGSRTNNMTGLRLSLPNDVGASSPLPSLPTSVLLDSAVKCAEMEESSSDFGLKMGWTL</sequence>
<feature type="region of interest" description="Disordered" evidence="1">
    <location>
        <begin position="975"/>
        <end position="1052"/>
    </location>
</feature>
<dbReference type="GO" id="GO:0003713">
    <property type="term" value="F:transcription coactivator activity"/>
    <property type="evidence" value="ECO:0007669"/>
    <property type="project" value="TreeGrafter"/>
</dbReference>
<feature type="compositionally biased region" description="Low complexity" evidence="1">
    <location>
        <begin position="941"/>
        <end position="956"/>
    </location>
</feature>
<accession>A0A0C2XHM0</accession>
<feature type="region of interest" description="Disordered" evidence="1">
    <location>
        <begin position="1"/>
        <end position="329"/>
    </location>
</feature>
<dbReference type="OrthoDB" id="3068412at2759"/>
<feature type="compositionally biased region" description="Low complexity" evidence="1">
    <location>
        <begin position="298"/>
        <end position="319"/>
    </location>
</feature>
<keyword evidence="3" id="KW-1185">Reference proteome</keyword>
<feature type="region of interest" description="Disordered" evidence="1">
    <location>
        <begin position="775"/>
        <end position="812"/>
    </location>
</feature>
<feature type="region of interest" description="Disordered" evidence="1">
    <location>
        <begin position="379"/>
        <end position="434"/>
    </location>
</feature>
<dbReference type="HOGENOM" id="CLU_270316_0_0_1"/>
<feature type="compositionally biased region" description="Polar residues" evidence="1">
    <location>
        <begin position="382"/>
        <end position="396"/>
    </location>
</feature>
<dbReference type="AlphaFoldDB" id="A0A0C2XHM0"/>
<dbReference type="EMBL" id="KN831798">
    <property type="protein sequence ID" value="KIM37363.1"/>
    <property type="molecule type" value="Genomic_DNA"/>
</dbReference>
<reference evidence="2 3" key="1">
    <citation type="submission" date="2014-04" db="EMBL/GenBank/DDBJ databases">
        <authorList>
            <consortium name="DOE Joint Genome Institute"/>
            <person name="Kuo A."/>
            <person name="Gay G."/>
            <person name="Dore J."/>
            <person name="Kohler A."/>
            <person name="Nagy L.G."/>
            <person name="Floudas D."/>
            <person name="Copeland A."/>
            <person name="Barry K.W."/>
            <person name="Cichocki N."/>
            <person name="Veneault-Fourrey C."/>
            <person name="LaButti K."/>
            <person name="Lindquist E.A."/>
            <person name="Lipzen A."/>
            <person name="Lundell T."/>
            <person name="Morin E."/>
            <person name="Murat C."/>
            <person name="Sun H."/>
            <person name="Tunlid A."/>
            <person name="Henrissat B."/>
            <person name="Grigoriev I.V."/>
            <person name="Hibbett D.S."/>
            <person name="Martin F."/>
            <person name="Nordberg H.P."/>
            <person name="Cantor M.N."/>
            <person name="Hua S.X."/>
        </authorList>
    </citation>
    <scope>NUCLEOTIDE SEQUENCE [LARGE SCALE GENOMIC DNA]</scope>
    <source>
        <strain evidence="3">h7</strain>
    </source>
</reference>
<feature type="compositionally biased region" description="Basic and acidic residues" evidence="1">
    <location>
        <begin position="268"/>
        <end position="277"/>
    </location>
</feature>
<dbReference type="InterPro" id="IPR051647">
    <property type="entry name" value="Mediator_comp_sub12"/>
</dbReference>
<feature type="compositionally biased region" description="Low complexity" evidence="1">
    <location>
        <begin position="20"/>
        <end position="45"/>
    </location>
</feature>
<feature type="region of interest" description="Disordered" evidence="1">
    <location>
        <begin position="603"/>
        <end position="702"/>
    </location>
</feature>
<feature type="region of interest" description="Disordered" evidence="1">
    <location>
        <begin position="846"/>
        <end position="961"/>
    </location>
</feature>
<feature type="compositionally biased region" description="Low complexity" evidence="1">
    <location>
        <begin position="1013"/>
        <end position="1022"/>
    </location>
</feature>
<feature type="compositionally biased region" description="Low complexity" evidence="1">
    <location>
        <begin position="782"/>
        <end position="796"/>
    </location>
</feature>
<gene>
    <name evidence="2" type="ORF">M413DRAFT_278134</name>
</gene>
<feature type="region of interest" description="Disordered" evidence="1">
    <location>
        <begin position="539"/>
        <end position="558"/>
    </location>
</feature>
<evidence type="ECO:0000313" key="2">
    <source>
        <dbReference type="EMBL" id="KIM37363.1"/>
    </source>
</evidence>
<protein>
    <submittedName>
        <fullName evidence="2">Uncharacterized protein</fullName>
    </submittedName>
</protein>
<feature type="compositionally biased region" description="Low complexity" evidence="1">
    <location>
        <begin position="882"/>
        <end position="903"/>
    </location>
</feature>
<feature type="compositionally biased region" description="Low complexity" evidence="1">
    <location>
        <begin position="975"/>
        <end position="992"/>
    </location>
</feature>
<feature type="compositionally biased region" description="Low complexity" evidence="1">
    <location>
        <begin position="418"/>
        <end position="430"/>
    </location>
</feature>
<proteinExistence type="predicted"/>
<feature type="region of interest" description="Disordered" evidence="1">
    <location>
        <begin position="1096"/>
        <end position="1124"/>
    </location>
</feature>
<dbReference type="Proteomes" id="UP000053424">
    <property type="component" value="Unassembled WGS sequence"/>
</dbReference>
<feature type="compositionally biased region" description="Acidic residues" evidence="1">
    <location>
        <begin position="846"/>
        <end position="878"/>
    </location>
</feature>
<dbReference type="STRING" id="686832.A0A0C2XHM0"/>
<reference evidence="3" key="2">
    <citation type="submission" date="2015-01" db="EMBL/GenBank/DDBJ databases">
        <title>Evolutionary Origins and Diversification of the Mycorrhizal Mutualists.</title>
        <authorList>
            <consortium name="DOE Joint Genome Institute"/>
            <consortium name="Mycorrhizal Genomics Consortium"/>
            <person name="Kohler A."/>
            <person name="Kuo A."/>
            <person name="Nagy L.G."/>
            <person name="Floudas D."/>
            <person name="Copeland A."/>
            <person name="Barry K.W."/>
            <person name="Cichocki N."/>
            <person name="Veneault-Fourrey C."/>
            <person name="LaButti K."/>
            <person name="Lindquist E.A."/>
            <person name="Lipzen A."/>
            <person name="Lundell T."/>
            <person name="Morin E."/>
            <person name="Murat C."/>
            <person name="Riley R."/>
            <person name="Ohm R."/>
            <person name="Sun H."/>
            <person name="Tunlid A."/>
            <person name="Henrissat B."/>
            <person name="Grigoriev I.V."/>
            <person name="Hibbett D.S."/>
            <person name="Martin F."/>
        </authorList>
    </citation>
    <scope>NUCLEOTIDE SEQUENCE [LARGE SCALE GENOMIC DNA]</scope>
    <source>
        <strain evidence="3">h7</strain>
    </source>
</reference>
<organism evidence="2 3">
    <name type="scientific">Hebeloma cylindrosporum</name>
    <dbReference type="NCBI Taxonomy" id="76867"/>
    <lineage>
        <taxon>Eukaryota</taxon>
        <taxon>Fungi</taxon>
        <taxon>Dikarya</taxon>
        <taxon>Basidiomycota</taxon>
        <taxon>Agaricomycotina</taxon>
        <taxon>Agaricomycetes</taxon>
        <taxon>Agaricomycetidae</taxon>
        <taxon>Agaricales</taxon>
        <taxon>Agaricineae</taxon>
        <taxon>Hymenogastraceae</taxon>
        <taxon>Hebeloma</taxon>
    </lineage>
</organism>
<feature type="compositionally biased region" description="Low complexity" evidence="1">
    <location>
        <begin position="242"/>
        <end position="256"/>
    </location>
</feature>
<feature type="compositionally biased region" description="Low complexity" evidence="1">
    <location>
        <begin position="615"/>
        <end position="641"/>
    </location>
</feature>
<dbReference type="GO" id="GO:0016592">
    <property type="term" value="C:mediator complex"/>
    <property type="evidence" value="ECO:0007669"/>
    <property type="project" value="TreeGrafter"/>
</dbReference>
<dbReference type="PANTHER" id="PTHR46007:SF8">
    <property type="entry name" value="C2H2-TYPE DOMAIN-CONTAINING PROTEIN"/>
    <property type="match status" value="1"/>
</dbReference>
<feature type="compositionally biased region" description="Polar residues" evidence="1">
    <location>
        <begin position="168"/>
        <end position="177"/>
    </location>
</feature>